<feature type="region of interest" description="Disordered" evidence="1">
    <location>
        <begin position="92"/>
        <end position="135"/>
    </location>
</feature>
<dbReference type="Proteomes" id="UP001303236">
    <property type="component" value="Chromosome"/>
</dbReference>
<name>A0ABY9W6S5_9ACTN</name>
<reference evidence="2 3" key="1">
    <citation type="submission" date="2023-09" db="EMBL/GenBank/DDBJ databases">
        <title>Genome completion map analysis of the actinomycetes C11-1.</title>
        <authorList>
            <person name="Qin P."/>
            <person name="Guan P."/>
        </authorList>
    </citation>
    <scope>NUCLEOTIDE SEQUENCE [LARGE SCALE GENOMIC DNA]</scope>
    <source>
        <strain evidence="2 3">C11-1</strain>
    </source>
</reference>
<sequence>MKTVFHRWGEGIGRPPPDGGRLVRIDVRRLTAVAYERTAAAVRRADASLLIFYGRFGIGVPAGETSPALTVDLANQYRYLRQGTGPCTGCAARAGAGPAAAAEPRPAGPHRATSRVTRPSPVLPSSPSRPSGPSW</sequence>
<gene>
    <name evidence="2" type="ORF">RI138_30275</name>
</gene>
<protein>
    <submittedName>
        <fullName evidence="2">Uncharacterized protein</fullName>
    </submittedName>
</protein>
<keyword evidence="3" id="KW-1185">Reference proteome</keyword>
<organism evidence="2 3">
    <name type="scientific">Streptomyces durocortorensis</name>
    <dbReference type="NCBI Taxonomy" id="2811104"/>
    <lineage>
        <taxon>Bacteria</taxon>
        <taxon>Bacillati</taxon>
        <taxon>Actinomycetota</taxon>
        <taxon>Actinomycetes</taxon>
        <taxon>Kitasatosporales</taxon>
        <taxon>Streptomycetaceae</taxon>
        <taxon>Streptomyces</taxon>
    </lineage>
</organism>
<evidence type="ECO:0000313" key="3">
    <source>
        <dbReference type="Proteomes" id="UP001303236"/>
    </source>
</evidence>
<accession>A0ABY9W6S5</accession>
<feature type="compositionally biased region" description="Low complexity" evidence="1">
    <location>
        <begin position="119"/>
        <end position="135"/>
    </location>
</feature>
<evidence type="ECO:0000256" key="1">
    <source>
        <dbReference type="SAM" id="MobiDB-lite"/>
    </source>
</evidence>
<proteinExistence type="predicted"/>
<evidence type="ECO:0000313" key="2">
    <source>
        <dbReference type="EMBL" id="WNF30771.1"/>
    </source>
</evidence>
<feature type="compositionally biased region" description="Low complexity" evidence="1">
    <location>
        <begin position="92"/>
        <end position="105"/>
    </location>
</feature>
<dbReference type="EMBL" id="CP134500">
    <property type="protein sequence ID" value="WNF30771.1"/>
    <property type="molecule type" value="Genomic_DNA"/>
</dbReference>